<proteinExistence type="predicted"/>
<organism evidence="1 2">
    <name type="scientific">Mauremys mutica</name>
    <name type="common">yellowpond turtle</name>
    <dbReference type="NCBI Taxonomy" id="74926"/>
    <lineage>
        <taxon>Eukaryota</taxon>
        <taxon>Metazoa</taxon>
        <taxon>Chordata</taxon>
        <taxon>Craniata</taxon>
        <taxon>Vertebrata</taxon>
        <taxon>Euteleostomi</taxon>
        <taxon>Archelosauria</taxon>
        <taxon>Testudinata</taxon>
        <taxon>Testudines</taxon>
        <taxon>Cryptodira</taxon>
        <taxon>Durocryptodira</taxon>
        <taxon>Testudinoidea</taxon>
        <taxon>Geoemydidae</taxon>
        <taxon>Geoemydinae</taxon>
        <taxon>Mauremys</taxon>
    </lineage>
</organism>
<dbReference type="Proteomes" id="UP000827986">
    <property type="component" value="Unassembled WGS sequence"/>
</dbReference>
<dbReference type="AlphaFoldDB" id="A0A9D3XIB8"/>
<evidence type="ECO:0000313" key="2">
    <source>
        <dbReference type="Proteomes" id="UP000827986"/>
    </source>
</evidence>
<comment type="caution">
    <text evidence="1">The sequence shown here is derived from an EMBL/GenBank/DDBJ whole genome shotgun (WGS) entry which is preliminary data.</text>
</comment>
<keyword evidence="2" id="KW-1185">Reference proteome</keyword>
<protein>
    <submittedName>
        <fullName evidence="1">Uncharacterized protein</fullName>
    </submittedName>
</protein>
<gene>
    <name evidence="1" type="ORF">KIL84_009728</name>
</gene>
<sequence>MHQTLCDDLLISSFDRAVLGDRANSRSMIPQRQCQEDERPQGRVCGRKRCVEFRQQRPGDKLRWDRAWQSPQALARMALCSEQDCTLSQPALVENCHPPAHLSCKVPPEPQPTVHQAELVTAGHFHSQWYVR</sequence>
<name>A0A9D3XIB8_9SAUR</name>
<accession>A0A9D3XIB8</accession>
<dbReference type="EMBL" id="JAHDVG010000467">
    <property type="protein sequence ID" value="KAH1181974.1"/>
    <property type="molecule type" value="Genomic_DNA"/>
</dbReference>
<evidence type="ECO:0000313" key="1">
    <source>
        <dbReference type="EMBL" id="KAH1181974.1"/>
    </source>
</evidence>
<reference evidence="1" key="1">
    <citation type="submission" date="2021-09" db="EMBL/GenBank/DDBJ databases">
        <title>The genome of Mauremys mutica provides insights into the evolution of semi-aquatic lifestyle.</title>
        <authorList>
            <person name="Gong S."/>
            <person name="Gao Y."/>
        </authorList>
    </citation>
    <scope>NUCLEOTIDE SEQUENCE</scope>
    <source>
        <strain evidence="1">MM-2020</strain>
        <tissue evidence="1">Muscle</tissue>
    </source>
</reference>